<organism evidence="1 2">
    <name type="scientific">Romanomermis culicivorax</name>
    <name type="common">Nematode worm</name>
    <dbReference type="NCBI Taxonomy" id="13658"/>
    <lineage>
        <taxon>Eukaryota</taxon>
        <taxon>Metazoa</taxon>
        <taxon>Ecdysozoa</taxon>
        <taxon>Nematoda</taxon>
        <taxon>Enoplea</taxon>
        <taxon>Dorylaimia</taxon>
        <taxon>Mermithida</taxon>
        <taxon>Mermithoidea</taxon>
        <taxon>Mermithidae</taxon>
        <taxon>Romanomermis</taxon>
    </lineage>
</organism>
<keyword evidence="1" id="KW-1185">Reference proteome</keyword>
<proteinExistence type="predicted"/>
<protein>
    <submittedName>
        <fullName evidence="2">Uncharacterized protein</fullName>
    </submittedName>
</protein>
<dbReference type="AlphaFoldDB" id="A0A915IMC8"/>
<evidence type="ECO:0000313" key="1">
    <source>
        <dbReference type="Proteomes" id="UP000887565"/>
    </source>
</evidence>
<name>A0A915IMC8_ROMCU</name>
<reference evidence="2" key="1">
    <citation type="submission" date="2022-11" db="UniProtKB">
        <authorList>
            <consortium name="WormBaseParasite"/>
        </authorList>
    </citation>
    <scope>IDENTIFICATION</scope>
</reference>
<sequence>MPLTSNLMPTTTSTIPLKPKLVITMPPVLRATPAAGTSLQFQPQLPSESTMLPNYARFRTTDPRHSITLGTPYYPFRIDPTFRCTHRCLVPTGYRRFKAKRIQHLPAAGAKPTSMPPPCTICSQTDTMIATIIAATLLAITTITMAMTAARTINLTKVPIEHRLSPPPLISRHFCTLEAHDAIDQLNTVAVRNTNNVPTVQTIDQIISAISDQFQAQQLGVQHEIQKQVQTRNVCFATLTEQMQQLISTTTAAAVV</sequence>
<evidence type="ECO:0000313" key="2">
    <source>
        <dbReference type="WBParaSite" id="nRc.2.0.1.t15019-RA"/>
    </source>
</evidence>
<dbReference type="WBParaSite" id="nRc.2.0.1.t15019-RA">
    <property type="protein sequence ID" value="nRc.2.0.1.t15019-RA"/>
    <property type="gene ID" value="nRc.2.0.1.g15019"/>
</dbReference>
<accession>A0A915IMC8</accession>
<dbReference type="Proteomes" id="UP000887565">
    <property type="component" value="Unplaced"/>
</dbReference>